<name>A0A1H6RP75_9FIRM</name>
<dbReference type="AlphaFoldDB" id="A0A1H6RP75"/>
<organism evidence="3 4">
    <name type="scientific">Sharpea azabuensis</name>
    <dbReference type="NCBI Taxonomy" id="322505"/>
    <lineage>
        <taxon>Bacteria</taxon>
        <taxon>Bacillati</taxon>
        <taxon>Bacillota</taxon>
        <taxon>Erysipelotrichia</taxon>
        <taxon>Erysipelotrichales</taxon>
        <taxon>Coprobacillaceae</taxon>
        <taxon>Sharpea</taxon>
    </lineage>
</organism>
<proteinExistence type="predicted"/>
<dbReference type="EMBL" id="FNYK01000009">
    <property type="protein sequence ID" value="SEI55164.1"/>
    <property type="molecule type" value="Genomic_DNA"/>
</dbReference>
<sequence length="331" mass="38834">MKNRFHQHAKAKPRKDSLVDFIRRFSDEDKQVEFFTTIKFPEGFVCDRCECHEYYLIKRSDIKNGYILQCKKCGKQHTLLGGTILDNSNLTLLQILIALYLFFTSNRGLSAPDLANNIDVSVKTARRYLRKFRILMAESNNEKNLESMFYEADIIEVGGRNPGGKRGKGLENKQQVLMVLSTDGDNEYPRHMKLHVLPGHKASPVRNFMFKHVVMDKQRKVSTDNDTCFMWMKDYVELENSKVDYQDRNHKMKWLNIVASNFENNIKNIYKGVCKRDLLLLLAEQEYRYNHRYTGRHFMEKIAKYIRKSVPMTNQAIGNALDRYEARLVHA</sequence>
<reference evidence="4" key="1">
    <citation type="submission" date="2016-10" db="EMBL/GenBank/DDBJ databases">
        <authorList>
            <person name="Varghese N."/>
        </authorList>
    </citation>
    <scope>NUCLEOTIDE SEQUENCE [LARGE SCALE GENOMIC DNA]</scope>
    <source>
        <strain evidence="4">DSM 20406</strain>
    </source>
</reference>
<evidence type="ECO:0000313" key="4">
    <source>
        <dbReference type="Proteomes" id="UP000183028"/>
    </source>
</evidence>
<dbReference type="RefSeq" id="WP_051646775.1">
    <property type="nucleotide sequence ID" value="NZ_FNYK01000009.1"/>
</dbReference>
<protein>
    <submittedName>
        <fullName evidence="3">Transposase zinc-ribbon domain-containing protein</fullName>
    </submittedName>
</protein>
<dbReference type="Proteomes" id="UP000183028">
    <property type="component" value="Unassembled WGS sequence"/>
</dbReference>
<dbReference type="Pfam" id="PF12760">
    <property type="entry name" value="Zn_ribbon_IS1595"/>
    <property type="match status" value="1"/>
</dbReference>
<dbReference type="NCBIfam" id="NF033547">
    <property type="entry name" value="transpos_IS1595"/>
    <property type="match status" value="1"/>
</dbReference>
<dbReference type="GeneID" id="54121302"/>
<evidence type="ECO:0000313" key="3">
    <source>
        <dbReference type="EMBL" id="SEI55164.1"/>
    </source>
</evidence>
<feature type="domain" description="Transposase zinc-ribbon" evidence="1">
    <location>
        <begin position="27"/>
        <end position="76"/>
    </location>
</feature>
<dbReference type="Pfam" id="PF12762">
    <property type="entry name" value="DDE_Tnp_IS1595"/>
    <property type="match status" value="1"/>
</dbReference>
<dbReference type="InterPro" id="IPR024442">
    <property type="entry name" value="Transposase_Zn_ribbon"/>
</dbReference>
<keyword evidence="4" id="KW-1185">Reference proteome</keyword>
<feature type="domain" description="ISXO2-like transposase" evidence="2">
    <location>
        <begin position="159"/>
        <end position="290"/>
    </location>
</feature>
<dbReference type="OrthoDB" id="9769409at2"/>
<accession>A0A1H6RP75</accession>
<evidence type="ECO:0000259" key="1">
    <source>
        <dbReference type="Pfam" id="PF12760"/>
    </source>
</evidence>
<dbReference type="eggNOG" id="COG3677">
    <property type="taxonomic scope" value="Bacteria"/>
</dbReference>
<gene>
    <name evidence="3" type="ORF">SAMN04487834_100915</name>
</gene>
<dbReference type="InterPro" id="IPR024445">
    <property type="entry name" value="Tnp_ISXO2-like"/>
</dbReference>
<evidence type="ECO:0000259" key="2">
    <source>
        <dbReference type="Pfam" id="PF12762"/>
    </source>
</evidence>